<keyword evidence="3" id="KW-1185">Reference proteome</keyword>
<evidence type="ECO:0000313" key="3">
    <source>
        <dbReference type="Proteomes" id="UP001159363"/>
    </source>
</evidence>
<organism evidence="2 3">
    <name type="scientific">Dryococelus australis</name>
    <dbReference type="NCBI Taxonomy" id="614101"/>
    <lineage>
        <taxon>Eukaryota</taxon>
        <taxon>Metazoa</taxon>
        <taxon>Ecdysozoa</taxon>
        <taxon>Arthropoda</taxon>
        <taxon>Hexapoda</taxon>
        <taxon>Insecta</taxon>
        <taxon>Pterygota</taxon>
        <taxon>Neoptera</taxon>
        <taxon>Polyneoptera</taxon>
        <taxon>Phasmatodea</taxon>
        <taxon>Verophasmatodea</taxon>
        <taxon>Anareolatae</taxon>
        <taxon>Phasmatidae</taxon>
        <taxon>Eurycanthinae</taxon>
        <taxon>Dryococelus</taxon>
    </lineage>
</organism>
<accession>A0ABQ9HDI3</accession>
<dbReference type="EMBL" id="JARBHB010000005">
    <property type="protein sequence ID" value="KAJ8882307.1"/>
    <property type="molecule type" value="Genomic_DNA"/>
</dbReference>
<dbReference type="Proteomes" id="UP001159363">
    <property type="component" value="Chromosome 4"/>
</dbReference>
<evidence type="ECO:0000256" key="1">
    <source>
        <dbReference type="SAM" id="MobiDB-lite"/>
    </source>
</evidence>
<reference evidence="2 3" key="1">
    <citation type="submission" date="2023-02" db="EMBL/GenBank/DDBJ databases">
        <title>LHISI_Scaffold_Assembly.</title>
        <authorList>
            <person name="Stuart O.P."/>
            <person name="Cleave R."/>
            <person name="Magrath M.J.L."/>
            <person name="Mikheyev A.S."/>
        </authorList>
    </citation>
    <scope>NUCLEOTIDE SEQUENCE [LARGE SCALE GENOMIC DNA]</scope>
    <source>
        <strain evidence="2">Daus_M_001</strain>
        <tissue evidence="2">Leg muscle</tissue>
    </source>
</reference>
<evidence type="ECO:0000313" key="2">
    <source>
        <dbReference type="EMBL" id="KAJ8882307.1"/>
    </source>
</evidence>
<feature type="region of interest" description="Disordered" evidence="1">
    <location>
        <begin position="1"/>
        <end position="46"/>
    </location>
</feature>
<name>A0ABQ9HDI3_9NEOP</name>
<feature type="compositionally biased region" description="Basic and acidic residues" evidence="1">
    <location>
        <begin position="178"/>
        <end position="196"/>
    </location>
</feature>
<proteinExistence type="predicted"/>
<sequence length="231" mass="25972">MHSDNGTQFEGRKWKIEGRAPDDAHVPSKGAFNQKMKPRREVPGIRTTPSELPSSLYCLWRYANEVMGMYQEQLLLGRNLTLPGKWAVARIRERINLLELQLALQRQAACVEDITPPGNHMPHHLKGGNWVYAALLISPDISVLGLPPGDSLRVAQPNKERVVNDTTNMGEESLGKQADQREREREREGDIPQRAESKFAALTLIRLDSADRENPSQGFTVEWAGSMQNTP</sequence>
<gene>
    <name evidence="2" type="ORF">PR048_014109</name>
</gene>
<protein>
    <recommendedName>
        <fullName evidence="4">Integrase catalytic domain-containing protein</fullName>
    </recommendedName>
</protein>
<feature type="region of interest" description="Disordered" evidence="1">
    <location>
        <begin position="209"/>
        <end position="231"/>
    </location>
</feature>
<feature type="region of interest" description="Disordered" evidence="1">
    <location>
        <begin position="159"/>
        <end position="196"/>
    </location>
</feature>
<evidence type="ECO:0008006" key="4">
    <source>
        <dbReference type="Google" id="ProtNLM"/>
    </source>
</evidence>
<feature type="compositionally biased region" description="Basic and acidic residues" evidence="1">
    <location>
        <begin position="10"/>
        <end position="26"/>
    </location>
</feature>
<comment type="caution">
    <text evidence="2">The sequence shown here is derived from an EMBL/GenBank/DDBJ whole genome shotgun (WGS) entry which is preliminary data.</text>
</comment>